<dbReference type="RefSeq" id="XP_004255609.1">
    <property type="nucleotide sequence ID" value="XM_004255561.1"/>
</dbReference>
<evidence type="ECO:0000313" key="4">
    <source>
        <dbReference type="EMBL" id="ELP88838.1"/>
    </source>
</evidence>
<dbReference type="PANTHER" id="PTHR12634">
    <property type="entry name" value="SIT4 YEAST -ASSOCIATING PROTEIN-RELATED"/>
    <property type="match status" value="1"/>
</dbReference>
<dbReference type="PANTHER" id="PTHR12634:SF8">
    <property type="entry name" value="FIERY MOUNTAIN, ISOFORM D"/>
    <property type="match status" value="1"/>
</dbReference>
<organism evidence="4 5">
    <name type="scientific">Entamoeba invadens IP1</name>
    <dbReference type="NCBI Taxonomy" id="370355"/>
    <lineage>
        <taxon>Eukaryota</taxon>
        <taxon>Amoebozoa</taxon>
        <taxon>Evosea</taxon>
        <taxon>Archamoebae</taxon>
        <taxon>Mastigamoebida</taxon>
        <taxon>Entamoebidae</taxon>
        <taxon>Entamoeba</taxon>
    </lineage>
</organism>
<accession>A0A0A1U3Q2</accession>
<feature type="compositionally biased region" description="Low complexity" evidence="3">
    <location>
        <begin position="514"/>
        <end position="534"/>
    </location>
</feature>
<comment type="similarity">
    <text evidence="1">Belongs to the SAPS family.</text>
</comment>
<evidence type="ECO:0000256" key="2">
    <source>
        <dbReference type="ARBA" id="ARBA00023306"/>
    </source>
</evidence>
<dbReference type="OMA" id="WENSISQ"/>
<dbReference type="GO" id="GO:0019888">
    <property type="term" value="F:protein phosphatase regulator activity"/>
    <property type="evidence" value="ECO:0007669"/>
    <property type="project" value="TreeGrafter"/>
</dbReference>
<reference evidence="4 5" key="1">
    <citation type="submission" date="2012-10" db="EMBL/GenBank/DDBJ databases">
        <authorList>
            <person name="Zafar N."/>
            <person name="Inman J."/>
            <person name="Hall N."/>
            <person name="Lorenzi H."/>
            <person name="Caler E."/>
        </authorList>
    </citation>
    <scope>NUCLEOTIDE SEQUENCE [LARGE SCALE GENOMIC DNA]</scope>
    <source>
        <strain evidence="4 5">IP1</strain>
    </source>
</reference>
<keyword evidence="5" id="KW-1185">Reference proteome</keyword>
<proteinExistence type="inferred from homology"/>
<evidence type="ECO:0000313" key="5">
    <source>
        <dbReference type="Proteomes" id="UP000014680"/>
    </source>
</evidence>
<dbReference type="InterPro" id="IPR007587">
    <property type="entry name" value="SAPS"/>
</dbReference>
<dbReference type="EMBL" id="KB206689">
    <property type="protein sequence ID" value="ELP88838.1"/>
    <property type="molecule type" value="Genomic_DNA"/>
</dbReference>
<name>A0A0A1U3Q2_ENTIV</name>
<evidence type="ECO:0000256" key="1">
    <source>
        <dbReference type="ARBA" id="ARBA00006180"/>
    </source>
</evidence>
<sequence>MDFWSTQGASIVSSTIDSLLKSPECTLEKLFDDAHYLLELKSNTDLIAYVLQDNNVEKCVEYICTDKSTLGAMAAQTFSLDVEIIQTTVVAKEEHIQKLFKTFVDTVDTIIVNNLVTVFTAFHKYQDFKDQLQKSTEVVDHLFNTLDQPVKSNYLIFLITSQFFSKGVMDRLLNLVECGKFIEHIELIFYQIIDWNTIITQSLYLEFTARNNTNYFEAFEKETPENKGKMLHILRILLPLENSFVVPKEFLSVFENNVERVKTFVLGSDVKKVSENILYFAHLVLFVARNNTSSLITMKDQKILDMFLELFLNPTVQSSVFRHYVFDIFNEYKNTEEFPKYVGDQNLTRKLIELDKTTVSEHYKYDIFMFGIKMMIMLFTWTSSKTDFQEFNEYVTSVVLPREENKTIYFTKKPTTTFSLKQNFVVDEYLDNTSQNEGCNESSNKAKKSEDTQMKFDFDSQNSFGSFESSSQGNPSKELNEKSFDFNDVSFGDFDSAPSAAVSENKDVKKDNTSSQNFNFGSFSFESSDFSDFK</sequence>
<dbReference type="KEGG" id="eiv:EIN_474300"/>
<dbReference type="GO" id="GO:0019903">
    <property type="term" value="F:protein phosphatase binding"/>
    <property type="evidence" value="ECO:0007669"/>
    <property type="project" value="InterPro"/>
</dbReference>
<dbReference type="AlphaFoldDB" id="A0A0A1U3Q2"/>
<evidence type="ECO:0000256" key="3">
    <source>
        <dbReference type="SAM" id="MobiDB-lite"/>
    </source>
</evidence>
<gene>
    <name evidence="4" type="ORF">EIN_474300</name>
</gene>
<dbReference type="VEuPathDB" id="AmoebaDB:EIN_474300"/>
<dbReference type="GeneID" id="14887858"/>
<dbReference type="Proteomes" id="UP000014680">
    <property type="component" value="Unassembled WGS sequence"/>
</dbReference>
<protein>
    <submittedName>
        <fullName evidence="4">Uncharacterized protein</fullName>
    </submittedName>
</protein>
<feature type="region of interest" description="Disordered" evidence="3">
    <location>
        <begin position="499"/>
        <end position="534"/>
    </location>
</feature>
<dbReference type="OrthoDB" id="295029at2759"/>
<keyword evidence="2" id="KW-0131">Cell cycle</keyword>